<keyword evidence="2" id="KW-1185">Reference proteome</keyword>
<accession>A0AAV5R567</accession>
<evidence type="ECO:0000313" key="2">
    <source>
        <dbReference type="Proteomes" id="UP001378960"/>
    </source>
</evidence>
<dbReference type="EMBL" id="BTGB01000003">
    <property type="protein sequence ID" value="GMM46003.1"/>
    <property type="molecule type" value="Genomic_DNA"/>
</dbReference>
<dbReference type="Proteomes" id="UP001378960">
    <property type="component" value="Unassembled WGS sequence"/>
</dbReference>
<gene>
    <name evidence="1" type="ORF">DAPK24_025780</name>
</gene>
<dbReference type="AlphaFoldDB" id="A0AAV5R567"/>
<name>A0AAV5R567_PICKL</name>
<protein>
    <submittedName>
        <fullName evidence="1">Uncharacterized protein</fullName>
    </submittedName>
</protein>
<comment type="caution">
    <text evidence="1">The sequence shown here is derived from an EMBL/GenBank/DDBJ whole genome shotgun (WGS) entry which is preliminary data.</text>
</comment>
<evidence type="ECO:0000313" key="1">
    <source>
        <dbReference type="EMBL" id="GMM46003.1"/>
    </source>
</evidence>
<proteinExistence type="predicted"/>
<sequence length="135" mass="15392">MRSLPQPRYSRTRTIQRIFRSIINLFSTGYISDSSAFAHHTVLDKSSHKTKIRTSRITGKPTPRNTMMNKLSNKIVSELIEDDAIISNVVRNEIVDFRSNVNVDGVAIVNDVNRSSSLGFFKFWKNGERSDLSLM</sequence>
<organism evidence="1 2">
    <name type="scientific">Pichia kluyveri</name>
    <name type="common">Yeast</name>
    <dbReference type="NCBI Taxonomy" id="36015"/>
    <lineage>
        <taxon>Eukaryota</taxon>
        <taxon>Fungi</taxon>
        <taxon>Dikarya</taxon>
        <taxon>Ascomycota</taxon>
        <taxon>Saccharomycotina</taxon>
        <taxon>Pichiomycetes</taxon>
        <taxon>Pichiales</taxon>
        <taxon>Pichiaceae</taxon>
        <taxon>Pichia</taxon>
    </lineage>
</organism>
<reference evidence="1 2" key="1">
    <citation type="journal article" date="2023" name="Elife">
        <title>Identification of key yeast species and microbe-microbe interactions impacting larval growth of Drosophila in the wild.</title>
        <authorList>
            <person name="Mure A."/>
            <person name="Sugiura Y."/>
            <person name="Maeda R."/>
            <person name="Honda K."/>
            <person name="Sakurai N."/>
            <person name="Takahashi Y."/>
            <person name="Watada M."/>
            <person name="Katoh T."/>
            <person name="Gotoh A."/>
            <person name="Gotoh Y."/>
            <person name="Taniguchi I."/>
            <person name="Nakamura K."/>
            <person name="Hayashi T."/>
            <person name="Katayama T."/>
            <person name="Uemura T."/>
            <person name="Hattori Y."/>
        </authorList>
    </citation>
    <scope>NUCLEOTIDE SEQUENCE [LARGE SCALE GENOMIC DNA]</scope>
    <source>
        <strain evidence="1 2">PK-24</strain>
    </source>
</reference>